<dbReference type="NCBIfam" id="TIGR01891">
    <property type="entry name" value="amidohydrolases"/>
    <property type="match status" value="1"/>
</dbReference>
<evidence type="ECO:0000259" key="1">
    <source>
        <dbReference type="Pfam" id="PF07687"/>
    </source>
</evidence>
<gene>
    <name evidence="2" type="ORF">JOC86_003748</name>
</gene>
<dbReference type="Pfam" id="PF01546">
    <property type="entry name" value="Peptidase_M20"/>
    <property type="match status" value="1"/>
</dbReference>
<dbReference type="Pfam" id="PF07687">
    <property type="entry name" value="M20_dimer"/>
    <property type="match status" value="1"/>
</dbReference>
<dbReference type="GO" id="GO:0016787">
    <property type="term" value="F:hydrolase activity"/>
    <property type="evidence" value="ECO:0007669"/>
    <property type="project" value="UniProtKB-KW"/>
</dbReference>
<dbReference type="Gene3D" id="3.30.70.360">
    <property type="match status" value="1"/>
</dbReference>
<feature type="domain" description="Peptidase M20 dimerisation" evidence="1">
    <location>
        <begin position="175"/>
        <end position="266"/>
    </location>
</feature>
<dbReference type="InterPro" id="IPR011650">
    <property type="entry name" value="Peptidase_M20_dimer"/>
</dbReference>
<dbReference type="SUPFAM" id="SSF55031">
    <property type="entry name" value="Bacterial exopeptidase dimerisation domain"/>
    <property type="match status" value="1"/>
</dbReference>
<reference evidence="2 3" key="1">
    <citation type="submission" date="2021-01" db="EMBL/GenBank/DDBJ databases">
        <title>Genomic Encyclopedia of Type Strains, Phase IV (KMG-IV): sequencing the most valuable type-strain genomes for metagenomic binning, comparative biology and taxonomic classification.</title>
        <authorList>
            <person name="Goeker M."/>
        </authorList>
    </citation>
    <scope>NUCLEOTIDE SEQUENCE [LARGE SCALE GENOMIC DNA]</scope>
    <source>
        <strain evidence="2 3">DSM 24834</strain>
    </source>
</reference>
<accession>A0ABS2NH30</accession>
<dbReference type="SUPFAM" id="SSF53187">
    <property type="entry name" value="Zn-dependent exopeptidases"/>
    <property type="match status" value="1"/>
</dbReference>
<proteinExistence type="predicted"/>
<organism evidence="2 3">
    <name type="scientific">Rossellomorea pakistanensis</name>
    <dbReference type="NCBI Taxonomy" id="992288"/>
    <lineage>
        <taxon>Bacteria</taxon>
        <taxon>Bacillati</taxon>
        <taxon>Bacillota</taxon>
        <taxon>Bacilli</taxon>
        <taxon>Bacillales</taxon>
        <taxon>Bacillaceae</taxon>
        <taxon>Rossellomorea</taxon>
    </lineage>
</organism>
<dbReference type="Proteomes" id="UP001646157">
    <property type="component" value="Unassembled WGS sequence"/>
</dbReference>
<dbReference type="PANTHER" id="PTHR11014:SF122">
    <property type="entry name" value="AMIDOHYDROLASE AMHX"/>
    <property type="match status" value="1"/>
</dbReference>
<evidence type="ECO:0000313" key="2">
    <source>
        <dbReference type="EMBL" id="MBM7587175.1"/>
    </source>
</evidence>
<comment type="caution">
    <text evidence="2">The sequence shown here is derived from an EMBL/GenBank/DDBJ whole genome shotgun (WGS) entry which is preliminary data.</text>
</comment>
<keyword evidence="2" id="KW-0378">Hydrolase</keyword>
<dbReference type="InterPro" id="IPR036264">
    <property type="entry name" value="Bact_exopeptidase_dim_dom"/>
</dbReference>
<dbReference type="PIRSF" id="PIRSF005962">
    <property type="entry name" value="Pept_M20D_amidohydro"/>
    <property type="match status" value="1"/>
</dbReference>
<dbReference type="EC" id="3.5.1.-" evidence="2"/>
<dbReference type="RefSeq" id="WP_205174377.1">
    <property type="nucleotide sequence ID" value="NZ_JAFBDZ010000004.1"/>
</dbReference>
<sequence length="375" mass="41278">MDLTKFIDGQKQLILDTYQDLHKLAEPSWEEEKTANYLKEKLLHAGFNIQTYEGHFGFIAEMKGIKKDVIAIRADMDALVQEVDGVVKPNHSCGHDAHSTMVLFTALALSKKKFTHTIRFIFQPAEEKAAGALKMMEEGALQDVKFLAGIHLRPAMEVSFGKAAPAILHGSTASIKGVIKGVPAHAARPEEGNNPLEAAAFLIQAIRQIRLNASDHFSIKITELNGGEASNSIPGTARFTLDLRAKSNETMEKLLKNAEHTIRKVAELTETMIEFNTDEYSPAAIRNLRAIELAEYAVEAVLGKENLEPACVSPGAEDFHFYTLKNPGLTATMIGLGCDLTPGLHHPNMKFNQDALMYGTKILSKMLVEADGQQW</sequence>
<dbReference type="InterPro" id="IPR017439">
    <property type="entry name" value="Amidohydrolase"/>
</dbReference>
<dbReference type="Gene3D" id="3.40.630.10">
    <property type="entry name" value="Zn peptidases"/>
    <property type="match status" value="1"/>
</dbReference>
<dbReference type="InterPro" id="IPR002933">
    <property type="entry name" value="Peptidase_M20"/>
</dbReference>
<dbReference type="EMBL" id="JAFBDZ010000004">
    <property type="protein sequence ID" value="MBM7587175.1"/>
    <property type="molecule type" value="Genomic_DNA"/>
</dbReference>
<name>A0ABS2NH30_9BACI</name>
<evidence type="ECO:0000313" key="3">
    <source>
        <dbReference type="Proteomes" id="UP001646157"/>
    </source>
</evidence>
<protein>
    <submittedName>
        <fullName evidence="2">Amidohydrolase</fullName>
        <ecNumber evidence="2">3.5.1.-</ecNumber>
    </submittedName>
</protein>
<keyword evidence="3" id="KW-1185">Reference proteome</keyword>
<dbReference type="PANTHER" id="PTHR11014">
    <property type="entry name" value="PEPTIDASE M20 FAMILY MEMBER"/>
    <property type="match status" value="1"/>
</dbReference>